<comment type="subcellular location">
    <subcellularLocation>
        <location evidence="1">Cell membrane</location>
        <topology evidence="1">Multi-pass membrane protein</topology>
    </subcellularLocation>
</comment>
<protein>
    <submittedName>
        <fullName evidence="7">Branched-chain amino acid ABC transporter permease</fullName>
    </submittedName>
</protein>
<proteinExistence type="predicted"/>
<keyword evidence="3 6" id="KW-0812">Transmembrane</keyword>
<sequence length="310" mass="33607">MKKLLPLIILGALAVLPLVGLNTYLMHVIILAVMWTMAGIAWNLLGGYCGQVSFGHAAFFGMGAYTAGLLMHHFGISPWWGLLVSVPIVALVALLMGLVVLRLRGPYFVLATLAIGEVLRITCENLTPLTNGTLGIMITRTWVEKTPYYYIILALAALAFVAIRVIIASRWGYYFVAVREDQDAAESLGINTTLYKTIALTVSAVITGLAGAFYTTYMGYIDPQVVFSLGEISILIIMVVMVGGVATQWGPAVGAVIMVLLAELIRSIPRLGTAYQTLFGILLIVIIIYLPNGLVGDFHKIRRIFRKGAA</sequence>
<dbReference type="PANTHER" id="PTHR30482:SF10">
    <property type="entry name" value="HIGH-AFFINITY BRANCHED-CHAIN AMINO ACID TRANSPORT PROTEIN BRAE"/>
    <property type="match status" value="1"/>
</dbReference>
<dbReference type="InterPro" id="IPR001851">
    <property type="entry name" value="ABC_transp_permease"/>
</dbReference>
<dbReference type="CDD" id="cd06581">
    <property type="entry name" value="TM_PBP1_LivM_like"/>
    <property type="match status" value="1"/>
</dbReference>
<dbReference type="Proteomes" id="UP000469724">
    <property type="component" value="Unassembled WGS sequence"/>
</dbReference>
<keyword evidence="8" id="KW-1185">Reference proteome</keyword>
<dbReference type="GO" id="GO:0015658">
    <property type="term" value="F:branched-chain amino acid transmembrane transporter activity"/>
    <property type="evidence" value="ECO:0007669"/>
    <property type="project" value="InterPro"/>
</dbReference>
<comment type="caution">
    <text evidence="7">The sequence shown here is derived from an EMBL/GenBank/DDBJ whole genome shotgun (WGS) entry which is preliminary data.</text>
</comment>
<gene>
    <name evidence="7" type="ORF">G3N56_17610</name>
</gene>
<dbReference type="RefSeq" id="WP_163303626.1">
    <property type="nucleotide sequence ID" value="NZ_JAAGRQ010000113.1"/>
</dbReference>
<evidence type="ECO:0000256" key="1">
    <source>
        <dbReference type="ARBA" id="ARBA00004651"/>
    </source>
</evidence>
<keyword evidence="5 6" id="KW-0472">Membrane</keyword>
<dbReference type="GO" id="GO:0005886">
    <property type="term" value="C:plasma membrane"/>
    <property type="evidence" value="ECO:0007669"/>
    <property type="project" value="UniProtKB-SubCell"/>
</dbReference>
<feature type="transmembrane region" description="Helical" evidence="6">
    <location>
        <begin position="24"/>
        <end position="45"/>
    </location>
</feature>
<feature type="transmembrane region" description="Helical" evidence="6">
    <location>
        <begin position="232"/>
        <end position="261"/>
    </location>
</feature>
<organism evidence="7 8">
    <name type="scientific">Desulfolutivibrio sulfodismutans</name>
    <dbReference type="NCBI Taxonomy" id="63561"/>
    <lineage>
        <taxon>Bacteria</taxon>
        <taxon>Pseudomonadati</taxon>
        <taxon>Thermodesulfobacteriota</taxon>
        <taxon>Desulfovibrionia</taxon>
        <taxon>Desulfovibrionales</taxon>
        <taxon>Desulfovibrionaceae</taxon>
        <taxon>Desulfolutivibrio</taxon>
    </lineage>
</organism>
<feature type="transmembrane region" description="Helical" evidence="6">
    <location>
        <begin position="198"/>
        <end position="220"/>
    </location>
</feature>
<evidence type="ECO:0000256" key="2">
    <source>
        <dbReference type="ARBA" id="ARBA00022475"/>
    </source>
</evidence>
<keyword evidence="4 6" id="KW-1133">Transmembrane helix</keyword>
<dbReference type="InterPro" id="IPR043428">
    <property type="entry name" value="LivM-like"/>
</dbReference>
<feature type="transmembrane region" description="Helical" evidence="6">
    <location>
        <begin position="57"/>
        <end position="74"/>
    </location>
</feature>
<dbReference type="Pfam" id="PF02653">
    <property type="entry name" value="BPD_transp_2"/>
    <property type="match status" value="1"/>
</dbReference>
<dbReference type="PANTHER" id="PTHR30482">
    <property type="entry name" value="HIGH-AFFINITY BRANCHED-CHAIN AMINO ACID TRANSPORT SYSTEM PERMEASE"/>
    <property type="match status" value="1"/>
</dbReference>
<evidence type="ECO:0000256" key="6">
    <source>
        <dbReference type="SAM" id="Phobius"/>
    </source>
</evidence>
<accession>A0A7K3NQR4</accession>
<evidence type="ECO:0000313" key="8">
    <source>
        <dbReference type="Proteomes" id="UP000469724"/>
    </source>
</evidence>
<feature type="transmembrane region" description="Helical" evidence="6">
    <location>
        <begin position="147"/>
        <end position="167"/>
    </location>
</feature>
<keyword evidence="2" id="KW-1003">Cell membrane</keyword>
<dbReference type="EMBL" id="JAAGRQ010000113">
    <property type="protein sequence ID" value="NDY58554.1"/>
    <property type="molecule type" value="Genomic_DNA"/>
</dbReference>
<evidence type="ECO:0000256" key="5">
    <source>
        <dbReference type="ARBA" id="ARBA00023136"/>
    </source>
</evidence>
<feature type="transmembrane region" description="Helical" evidence="6">
    <location>
        <begin position="273"/>
        <end position="290"/>
    </location>
</feature>
<feature type="transmembrane region" description="Helical" evidence="6">
    <location>
        <begin position="80"/>
        <end position="101"/>
    </location>
</feature>
<dbReference type="AlphaFoldDB" id="A0A7K3NQR4"/>
<name>A0A7K3NQR4_9BACT</name>
<evidence type="ECO:0000256" key="3">
    <source>
        <dbReference type="ARBA" id="ARBA00022692"/>
    </source>
</evidence>
<reference evidence="7 8" key="1">
    <citation type="submission" date="2020-02" db="EMBL/GenBank/DDBJ databases">
        <title>Comparative genomics of sulfur disproportionating microorganisms.</title>
        <authorList>
            <person name="Ward L.M."/>
            <person name="Bertran E."/>
            <person name="Johnston D.T."/>
        </authorList>
    </citation>
    <scope>NUCLEOTIDE SEQUENCE [LARGE SCALE GENOMIC DNA]</scope>
    <source>
        <strain evidence="7 8">DSM 3696</strain>
    </source>
</reference>
<evidence type="ECO:0000256" key="4">
    <source>
        <dbReference type="ARBA" id="ARBA00022989"/>
    </source>
</evidence>
<evidence type="ECO:0000313" key="7">
    <source>
        <dbReference type="EMBL" id="NDY58554.1"/>
    </source>
</evidence>